<organism evidence="4 5">
    <name type="scientific">Actinopolyspora mzabensis</name>
    <dbReference type="NCBI Taxonomy" id="995066"/>
    <lineage>
        <taxon>Bacteria</taxon>
        <taxon>Bacillati</taxon>
        <taxon>Actinomycetota</taxon>
        <taxon>Actinomycetes</taxon>
        <taxon>Actinopolysporales</taxon>
        <taxon>Actinopolysporaceae</taxon>
        <taxon>Actinopolyspora</taxon>
    </lineage>
</organism>
<dbReference type="InterPro" id="IPR052155">
    <property type="entry name" value="Biofilm_reg_signaling"/>
</dbReference>
<reference evidence="5" key="1">
    <citation type="submission" date="2016-10" db="EMBL/GenBank/DDBJ databases">
        <authorList>
            <person name="Varghese N."/>
            <person name="Submissions S."/>
        </authorList>
    </citation>
    <scope>NUCLEOTIDE SEQUENCE [LARGE SCALE GENOMIC DNA]</scope>
    <source>
        <strain evidence="5">DSM 45460</strain>
    </source>
</reference>
<dbReference type="AlphaFoldDB" id="A0A1G8ZCR5"/>
<gene>
    <name evidence="4" type="ORF">SAMN04487820_104330</name>
</gene>
<dbReference type="InterPro" id="IPR000014">
    <property type="entry name" value="PAS"/>
</dbReference>
<dbReference type="CDD" id="cd00130">
    <property type="entry name" value="PAS"/>
    <property type="match status" value="2"/>
</dbReference>
<dbReference type="InterPro" id="IPR043128">
    <property type="entry name" value="Rev_trsase/Diguanyl_cyclase"/>
</dbReference>
<dbReference type="SMART" id="SM00091">
    <property type="entry name" value="PAS"/>
    <property type="match status" value="2"/>
</dbReference>
<accession>A0A1G8ZCR5</accession>
<dbReference type="Pfam" id="PF00989">
    <property type="entry name" value="PAS"/>
    <property type="match status" value="2"/>
</dbReference>
<dbReference type="Pfam" id="PF00990">
    <property type="entry name" value="GGDEF"/>
    <property type="match status" value="1"/>
</dbReference>
<dbReference type="SUPFAM" id="SSF55073">
    <property type="entry name" value="Nucleotide cyclase"/>
    <property type="match status" value="1"/>
</dbReference>
<dbReference type="EMBL" id="FNFM01000004">
    <property type="protein sequence ID" value="SDK11960.1"/>
    <property type="molecule type" value="Genomic_DNA"/>
</dbReference>
<evidence type="ECO:0000313" key="5">
    <source>
        <dbReference type="Proteomes" id="UP000199213"/>
    </source>
</evidence>
<dbReference type="Proteomes" id="UP000199213">
    <property type="component" value="Unassembled WGS sequence"/>
</dbReference>
<dbReference type="PANTHER" id="PTHR44757">
    <property type="entry name" value="DIGUANYLATE CYCLASE DGCP"/>
    <property type="match status" value="1"/>
</dbReference>
<dbReference type="InterPro" id="IPR013767">
    <property type="entry name" value="PAS_fold"/>
</dbReference>
<protein>
    <submittedName>
        <fullName evidence="4">PAS domain S-box-containing protein/diguanylate cyclase (GGDEF) domain-containing protein</fullName>
    </submittedName>
</protein>
<evidence type="ECO:0000259" key="1">
    <source>
        <dbReference type="PROSITE" id="PS50112"/>
    </source>
</evidence>
<dbReference type="PROSITE" id="PS50112">
    <property type="entry name" value="PAS"/>
    <property type="match status" value="2"/>
</dbReference>
<proteinExistence type="predicted"/>
<dbReference type="SMART" id="SM00267">
    <property type="entry name" value="GGDEF"/>
    <property type="match status" value="1"/>
</dbReference>
<evidence type="ECO:0000259" key="2">
    <source>
        <dbReference type="PROSITE" id="PS50113"/>
    </source>
</evidence>
<dbReference type="SUPFAM" id="SSF55785">
    <property type="entry name" value="PYP-like sensor domain (PAS domain)"/>
    <property type="match status" value="2"/>
</dbReference>
<dbReference type="NCBIfam" id="TIGR00229">
    <property type="entry name" value="sensory_box"/>
    <property type="match status" value="2"/>
</dbReference>
<feature type="domain" description="PAS" evidence="1">
    <location>
        <begin position="133"/>
        <end position="203"/>
    </location>
</feature>
<name>A0A1G8ZCR5_ACTMZ</name>
<dbReference type="InterPro" id="IPR000160">
    <property type="entry name" value="GGDEF_dom"/>
</dbReference>
<dbReference type="PROSITE" id="PS50887">
    <property type="entry name" value="GGDEF"/>
    <property type="match status" value="1"/>
</dbReference>
<dbReference type="CDD" id="cd01949">
    <property type="entry name" value="GGDEF"/>
    <property type="match status" value="1"/>
</dbReference>
<dbReference type="InterPro" id="IPR029787">
    <property type="entry name" value="Nucleotide_cyclase"/>
</dbReference>
<evidence type="ECO:0000259" key="3">
    <source>
        <dbReference type="PROSITE" id="PS50887"/>
    </source>
</evidence>
<dbReference type="InterPro" id="IPR035965">
    <property type="entry name" value="PAS-like_dom_sf"/>
</dbReference>
<feature type="domain" description="PAS" evidence="1">
    <location>
        <begin position="22"/>
        <end position="83"/>
    </location>
</feature>
<feature type="domain" description="GGDEF" evidence="3">
    <location>
        <begin position="295"/>
        <end position="427"/>
    </location>
</feature>
<dbReference type="PANTHER" id="PTHR44757:SF2">
    <property type="entry name" value="BIOFILM ARCHITECTURE MAINTENANCE PROTEIN MBAA"/>
    <property type="match status" value="1"/>
</dbReference>
<dbReference type="PROSITE" id="PS50113">
    <property type="entry name" value="PAC"/>
    <property type="match status" value="1"/>
</dbReference>
<dbReference type="GO" id="GO:0006355">
    <property type="term" value="P:regulation of DNA-templated transcription"/>
    <property type="evidence" value="ECO:0007669"/>
    <property type="project" value="InterPro"/>
</dbReference>
<dbReference type="Gene3D" id="3.30.70.270">
    <property type="match status" value="1"/>
</dbReference>
<dbReference type="InterPro" id="IPR001610">
    <property type="entry name" value="PAC"/>
</dbReference>
<evidence type="ECO:0000313" key="4">
    <source>
        <dbReference type="EMBL" id="SDK11960.1"/>
    </source>
</evidence>
<sequence length="436" mass="48579">METVEFGAWRAKEHVLWEALWNQAAGPIALVDLSGRHLDVNPALCDLLGYDRETLLHLSPVEITYPGDYAMERETINSLIREEIDGFSSEKRLLRSDGRAVLMLVNSSLIRAPDGSPEMIVSQFHDITARRESERLWQQTLVNTPVGVASTDLAGRLSEANGKFCELVGLRRQELLGQPFTDLIYNGDQARVEALQTEFREGSIDTSTIEIRLRHRDGHTLWVLGRLGLVRGLEELPAYVVGQYEPIGDDTQLSEERLAELTRMALHDPLTEVANRSLLGDRFQQELCTLSKAGGVLLVLLVDLDGFKEVNDQYGHDAGDEILRAAARELSNVVRSGDTVARIGGDEFVVLAYLTNQGEAIKLRARVEQRLNTATSIAGGRIRVTASVGMSTTRDPSTSYSDLKNEADQDMYIRKHNLPSSTRTSGQLRIRRRGPY</sequence>
<feature type="domain" description="PAC" evidence="2">
    <location>
        <begin position="87"/>
        <end position="139"/>
    </location>
</feature>
<dbReference type="SMART" id="SM00086">
    <property type="entry name" value="PAC"/>
    <property type="match status" value="2"/>
</dbReference>
<keyword evidence="5" id="KW-1185">Reference proteome</keyword>
<dbReference type="InterPro" id="IPR000700">
    <property type="entry name" value="PAS-assoc_C"/>
</dbReference>
<dbReference type="Gene3D" id="3.30.450.20">
    <property type="entry name" value="PAS domain"/>
    <property type="match status" value="2"/>
</dbReference>
<dbReference type="NCBIfam" id="TIGR00254">
    <property type="entry name" value="GGDEF"/>
    <property type="match status" value="1"/>
</dbReference>